<sequence>MPNTIDGDYHQVIDGDSSVPAVPAPAEVYNQPPAPPANDYNVAPPAPVSNQIEVQPAVPAATAPSYVPYPPAAPPIVQYPPQPVPVPEPRIVPVAAQRAVPTYGGGVPYYSGYFESLQCFSGDTTVQTPNAIKRIDELEIGDRVLSIEESLVLYSPVMIFLHRSHNESAVFNKIQTDDGKEVKLTDFHLLYVTNCKASEQLRLVHAKDVRIGQCLHVAREQSNSLLPIRIANIERVAGKGIYAPLTKSGDIVVNSVLSSCHSNLVAQTLQQSFFALLRRFQSLLPAKVSALDSQTGLLPGVHYFIEILNLFLPVYTHS</sequence>
<feature type="domain" description="Hint" evidence="6">
    <location>
        <begin position="117"/>
        <end position="219"/>
    </location>
</feature>
<dbReference type="InterPro" id="IPR003587">
    <property type="entry name" value="Hint_dom_N"/>
</dbReference>
<feature type="region of interest" description="Disordered" evidence="4">
    <location>
        <begin position="1"/>
        <end position="47"/>
    </location>
</feature>
<dbReference type="WBParaSite" id="GPUH_0000025201-mRNA-1">
    <property type="protein sequence ID" value="GPUH_0000025201-mRNA-1"/>
    <property type="gene ID" value="GPUH_0000025201"/>
</dbReference>
<evidence type="ECO:0000313" key="8">
    <source>
        <dbReference type="Proteomes" id="UP000271098"/>
    </source>
</evidence>
<keyword evidence="3" id="KW-0732">Signal</keyword>
<dbReference type="GO" id="GO:0048731">
    <property type="term" value="P:system development"/>
    <property type="evidence" value="ECO:0007669"/>
    <property type="project" value="UniProtKB-ARBA"/>
</dbReference>
<dbReference type="AlphaFoldDB" id="A0A183CUW2"/>
<dbReference type="PROSITE" id="PS50817">
    <property type="entry name" value="INTEIN_N_TER"/>
    <property type="match status" value="1"/>
</dbReference>
<evidence type="ECO:0000313" key="7">
    <source>
        <dbReference type="EMBL" id="VDK27691.1"/>
    </source>
</evidence>
<dbReference type="InterPro" id="IPR003586">
    <property type="entry name" value="Hint_dom_C"/>
</dbReference>
<dbReference type="OrthoDB" id="5212at2759"/>
<dbReference type="InterPro" id="IPR001657">
    <property type="entry name" value="Hedgehog"/>
</dbReference>
<dbReference type="Pfam" id="PF01079">
    <property type="entry name" value="Hint"/>
    <property type="match status" value="1"/>
</dbReference>
<evidence type="ECO:0000259" key="5">
    <source>
        <dbReference type="SMART" id="SM00305"/>
    </source>
</evidence>
<evidence type="ECO:0000313" key="9">
    <source>
        <dbReference type="WBParaSite" id="GPUH_0000025201-mRNA-1"/>
    </source>
</evidence>
<dbReference type="PRINTS" id="PR00632">
    <property type="entry name" value="SONICHHOG"/>
</dbReference>
<reference evidence="9" key="1">
    <citation type="submission" date="2016-06" db="UniProtKB">
        <authorList>
            <consortium name="WormBaseParasite"/>
        </authorList>
    </citation>
    <scope>IDENTIFICATION</scope>
</reference>
<dbReference type="InterPro" id="IPR052140">
    <property type="entry name" value="Dev_Signal_Hedgehog-like"/>
</dbReference>
<dbReference type="Gene3D" id="2.170.16.10">
    <property type="entry name" value="Hedgehog/Intein (Hint) domain"/>
    <property type="match status" value="1"/>
</dbReference>
<dbReference type="InterPro" id="IPR036844">
    <property type="entry name" value="Hint_dom_sf"/>
</dbReference>
<dbReference type="SUPFAM" id="SSF51294">
    <property type="entry name" value="Hedgehog/intein (Hint) domain"/>
    <property type="match status" value="1"/>
</dbReference>
<dbReference type="PANTHER" id="PTHR46706:SF12">
    <property type="entry name" value="PROTEIN QUA-1-RELATED"/>
    <property type="match status" value="1"/>
</dbReference>
<evidence type="ECO:0000256" key="4">
    <source>
        <dbReference type="SAM" id="MobiDB-lite"/>
    </source>
</evidence>
<dbReference type="SMART" id="SM00306">
    <property type="entry name" value="HintN"/>
    <property type="match status" value="1"/>
</dbReference>
<evidence type="ECO:0000256" key="1">
    <source>
        <dbReference type="ARBA" id="ARBA00004239"/>
    </source>
</evidence>
<dbReference type="PANTHER" id="PTHR46706">
    <property type="entry name" value="PROTEIN QUA-1-RELATED"/>
    <property type="match status" value="1"/>
</dbReference>
<accession>A0A183CUW2</accession>
<evidence type="ECO:0000259" key="6">
    <source>
        <dbReference type="SMART" id="SM00306"/>
    </source>
</evidence>
<comment type="subcellular location">
    <subcellularLocation>
        <location evidence="1">Secreted</location>
        <location evidence="1">Extracellular space</location>
    </subcellularLocation>
</comment>
<keyword evidence="2" id="KW-0217">Developmental protein</keyword>
<dbReference type="GO" id="GO:0007267">
    <property type="term" value="P:cell-cell signaling"/>
    <property type="evidence" value="ECO:0007669"/>
    <property type="project" value="InterPro"/>
</dbReference>
<evidence type="ECO:0000256" key="3">
    <source>
        <dbReference type="ARBA" id="ARBA00022729"/>
    </source>
</evidence>
<evidence type="ECO:0000256" key="2">
    <source>
        <dbReference type="ARBA" id="ARBA00022473"/>
    </source>
</evidence>
<dbReference type="EMBL" id="UYRT01000194">
    <property type="protein sequence ID" value="VDK27691.1"/>
    <property type="molecule type" value="Genomic_DNA"/>
</dbReference>
<organism evidence="9">
    <name type="scientific">Gongylonema pulchrum</name>
    <dbReference type="NCBI Taxonomy" id="637853"/>
    <lineage>
        <taxon>Eukaryota</taxon>
        <taxon>Metazoa</taxon>
        <taxon>Ecdysozoa</taxon>
        <taxon>Nematoda</taxon>
        <taxon>Chromadorea</taxon>
        <taxon>Rhabditida</taxon>
        <taxon>Spirurina</taxon>
        <taxon>Spiruromorpha</taxon>
        <taxon>Spiruroidea</taxon>
        <taxon>Gongylonematidae</taxon>
        <taxon>Gongylonema</taxon>
    </lineage>
</organism>
<name>A0A183CUW2_9BILA</name>
<dbReference type="FunFam" id="2.170.16.10:FF:000001">
    <property type="entry name" value="Indian hedgehog"/>
    <property type="match status" value="1"/>
</dbReference>
<dbReference type="GO" id="GO:0016540">
    <property type="term" value="P:protein autoprocessing"/>
    <property type="evidence" value="ECO:0007669"/>
    <property type="project" value="InterPro"/>
</dbReference>
<protein>
    <submittedName>
        <fullName evidence="9">HintN domain-containing protein</fullName>
    </submittedName>
</protein>
<dbReference type="Proteomes" id="UP000271098">
    <property type="component" value="Unassembled WGS sequence"/>
</dbReference>
<dbReference type="CDD" id="cd00081">
    <property type="entry name" value="Hint"/>
    <property type="match status" value="1"/>
</dbReference>
<dbReference type="SMART" id="SM00305">
    <property type="entry name" value="HintC"/>
    <property type="match status" value="1"/>
</dbReference>
<proteinExistence type="predicted"/>
<dbReference type="InterPro" id="IPR001767">
    <property type="entry name" value="Hedgehog_Hint"/>
</dbReference>
<gene>
    <name evidence="7" type="ORF">GPUH_LOCUS253</name>
</gene>
<dbReference type="InterPro" id="IPR006141">
    <property type="entry name" value="Intein_N"/>
</dbReference>
<dbReference type="GO" id="GO:0005576">
    <property type="term" value="C:extracellular region"/>
    <property type="evidence" value="ECO:0007669"/>
    <property type="project" value="UniProtKB-SubCell"/>
</dbReference>
<keyword evidence="8" id="KW-1185">Reference proteome</keyword>
<reference evidence="7 8" key="2">
    <citation type="submission" date="2018-11" db="EMBL/GenBank/DDBJ databases">
        <authorList>
            <consortium name="Pathogen Informatics"/>
        </authorList>
    </citation>
    <scope>NUCLEOTIDE SEQUENCE [LARGE SCALE GENOMIC DNA]</scope>
</reference>
<dbReference type="GO" id="GO:0016539">
    <property type="term" value="P:intein-mediated protein splicing"/>
    <property type="evidence" value="ECO:0007669"/>
    <property type="project" value="InterPro"/>
</dbReference>
<feature type="domain" description="Hint" evidence="5">
    <location>
        <begin position="222"/>
        <end position="266"/>
    </location>
</feature>